<feature type="domain" description="DUF4283" evidence="2">
    <location>
        <begin position="195"/>
        <end position="279"/>
    </location>
</feature>
<comment type="caution">
    <text evidence="3">The sequence shown here is derived from an EMBL/GenBank/DDBJ whole genome shotgun (WGS) entry which is preliminary data.</text>
</comment>
<dbReference type="Gene3D" id="3.60.10.10">
    <property type="entry name" value="Endonuclease/exonuclease/phosphatase"/>
    <property type="match status" value="1"/>
</dbReference>
<reference evidence="3 4" key="1">
    <citation type="journal article" date="2018" name="PLoS Genet.">
        <title>Population sequencing reveals clonal diversity and ancestral inbreeding in the grapevine cultivar Chardonnay.</title>
        <authorList>
            <person name="Roach M.J."/>
            <person name="Johnson D.L."/>
            <person name="Bohlmann J."/>
            <person name="van Vuuren H.J."/>
            <person name="Jones S.J."/>
            <person name="Pretorius I.S."/>
            <person name="Schmidt S.A."/>
            <person name="Borneman A.R."/>
        </authorList>
    </citation>
    <scope>NUCLEOTIDE SEQUENCE [LARGE SCALE GENOMIC DNA]</scope>
    <source>
        <strain evidence="4">cv. Chardonnay</strain>
        <tissue evidence="3">Leaf</tissue>
    </source>
</reference>
<evidence type="ECO:0000259" key="2">
    <source>
        <dbReference type="Pfam" id="PF14111"/>
    </source>
</evidence>
<protein>
    <submittedName>
        <fullName evidence="3">Transposon TX1 uncharacterized 149 kDa protein</fullName>
    </submittedName>
</protein>
<evidence type="ECO:0000313" key="3">
    <source>
        <dbReference type="EMBL" id="RVX13098.1"/>
    </source>
</evidence>
<dbReference type="SUPFAM" id="SSF56672">
    <property type="entry name" value="DNA/RNA polymerases"/>
    <property type="match status" value="1"/>
</dbReference>
<evidence type="ECO:0000313" key="4">
    <source>
        <dbReference type="Proteomes" id="UP000288805"/>
    </source>
</evidence>
<dbReference type="InterPro" id="IPR043502">
    <property type="entry name" value="DNA/RNA_pol_sf"/>
</dbReference>
<dbReference type="PANTHER" id="PTHR46890">
    <property type="entry name" value="NON-LTR RETROLELEMENT REVERSE TRANSCRIPTASE-LIKE PROTEIN-RELATED"/>
    <property type="match status" value="1"/>
</dbReference>
<dbReference type="InterPro" id="IPR025558">
    <property type="entry name" value="DUF4283"/>
</dbReference>
<proteinExistence type="predicted"/>
<dbReference type="EMBL" id="QGNW01000025">
    <property type="protein sequence ID" value="RVX13098.1"/>
    <property type="molecule type" value="Genomic_DNA"/>
</dbReference>
<feature type="domain" description="Reverse transcriptase" evidence="1">
    <location>
        <begin position="967"/>
        <end position="1102"/>
    </location>
</feature>
<evidence type="ECO:0000259" key="1">
    <source>
        <dbReference type="Pfam" id="PF00078"/>
    </source>
</evidence>
<organism evidence="3 4">
    <name type="scientific">Vitis vinifera</name>
    <name type="common">Grape</name>
    <dbReference type="NCBI Taxonomy" id="29760"/>
    <lineage>
        <taxon>Eukaryota</taxon>
        <taxon>Viridiplantae</taxon>
        <taxon>Streptophyta</taxon>
        <taxon>Embryophyta</taxon>
        <taxon>Tracheophyta</taxon>
        <taxon>Spermatophyta</taxon>
        <taxon>Magnoliopsida</taxon>
        <taxon>eudicotyledons</taxon>
        <taxon>Gunneridae</taxon>
        <taxon>Pentapetalae</taxon>
        <taxon>rosids</taxon>
        <taxon>Vitales</taxon>
        <taxon>Vitaceae</taxon>
        <taxon>Viteae</taxon>
        <taxon>Vitis</taxon>
    </lineage>
</organism>
<sequence length="1267" mass="142232">MEERERGKVLARPGKSVRKGGFGVESKSFEVEVEEKRGRLQATIVERKRGISSWIRLGPASLGLFLDCLVLCIEDVRTAKWVRKWQENGRVYSLMHDHNKGGCFLRLDVVDLENKRFSIFIPKGRGAKGGWVSMVETLRRLGYANRGMTSQKEEEPRLKPSMAKTFAEVIKMPRGKDRATIRVEVTKKELCWNLNKLDHCVVGIWNPSAAKRDDLRSWGTQLVKIWSLKGNLGLAKLERGKVLMEFELLIEAEQAIKLGSISVGGIFLRLEKWRPETGCLREGENKSEAWVRVVSLLVSLWERDILRRIGEECGGFLVVDSQMEKMEELQWARLLVKRNDEELPHVVEVWVEEMCYSVTLWWQVRPIMRAATTGKRGKSVATGEEVGGEAWTCAGERMMEAKDGSRLEALLLHANGRGVNQAGRGKLRTLFGASMGHRVGHKDRIGEARPFLVSGQSPMGGPDAGISPFWVKDGLRRLSEEETQSEGKSKTDCALLEEDARYENVPLSFGLVVSDSPSSPSPIYGRTPLGEYYDLSGAGLDLTQGVTHRLCNVSGSTEQEAVKWGEEEEVRCARKRVPDYGSPMKIRLLSWNVRGANDSFKRKVIKAMIRSQKVDLFCIQETKIQSMTKDLVRSLGSGRFLDWGAMGAQGAAGEILICWDKRTLEVLEMEMGQFSISCRLRNVEDGNAWIFTGVWGDFNVTLSQRERSNQGRLTGAMRRFAQVVDELELLDLPMQGGGGGGGGVVPSRLPRPTSDHFPILLKGGGSDGALPRLGWNRDVFGRLEVNKNLALQQVEFWDRVESERSLIEGETELKREAKETFKKWVFLEETQWRQVSRSCGLKKGIRTQGSFTGWPMPIEEITPWKKLRSMGGVGGGAGGERGVVNAFQQLLSEEPGWKADIEGLHLQSLNHNEAEGLEQPFTEEEIHSALMGMNGDKAPGLDGFIVAFWQSCWDFVKEEVVDLFKEPISLLKGLYKILAKVLANRLKKVLDKVISADQNAFVRGRQILDASLIANEVIDFWHKRKEKGLICKLDIEKAYDSINWNFLMKVLHKMGFGARWMEWIWWCISTENFFVLVNGVPAGYFSNSRGLRQGDPLSPYLLCWVEDIDELTVELGCRVGSFPTVYLGLPLGANHKASSMWDGVEERMRKSGGLEGDFEGDEWCWDNIGFKVGEGTKLFALAAQRNASVNEMWDSSLGQGGIEDFVRRGLSDIERRGHSSFRIRDAYKLLAAPSAITFPKKSIWVDKVPTKVVFLLGGHVGEDPNFG</sequence>
<dbReference type="InterPro" id="IPR052343">
    <property type="entry name" value="Retrotransposon-Effector_Assoc"/>
</dbReference>
<accession>A0A438JW23</accession>
<dbReference type="InterPro" id="IPR036691">
    <property type="entry name" value="Endo/exonu/phosph_ase_sf"/>
</dbReference>
<dbReference type="Pfam" id="PF14111">
    <property type="entry name" value="DUF4283"/>
    <property type="match status" value="1"/>
</dbReference>
<dbReference type="InterPro" id="IPR000477">
    <property type="entry name" value="RT_dom"/>
</dbReference>
<dbReference type="CDD" id="cd01650">
    <property type="entry name" value="RT_nLTR_like"/>
    <property type="match status" value="1"/>
</dbReference>
<dbReference type="PANTHER" id="PTHR46890:SF50">
    <property type="entry name" value="RNA-DIRECTED DNA POLYMERASE, EUKARYOTA, REVERSE TRANSCRIPTASE ZINC-BINDING DOMAIN PROTEIN-RELATED"/>
    <property type="match status" value="1"/>
</dbReference>
<gene>
    <name evidence="3" type="primary">YTX2_613</name>
    <name evidence="3" type="ORF">CK203_017909</name>
</gene>
<dbReference type="Pfam" id="PF00078">
    <property type="entry name" value="RVT_1"/>
    <property type="match status" value="1"/>
</dbReference>
<dbReference type="Proteomes" id="UP000288805">
    <property type="component" value="Unassembled WGS sequence"/>
</dbReference>
<dbReference type="SUPFAM" id="SSF56219">
    <property type="entry name" value="DNase I-like"/>
    <property type="match status" value="1"/>
</dbReference>
<dbReference type="AlphaFoldDB" id="A0A438JW23"/>
<name>A0A438JW23_VITVI</name>